<feature type="domain" description="Virulence-associated protein E-like" evidence="1">
    <location>
        <begin position="165"/>
        <end position="376"/>
    </location>
</feature>
<dbReference type="InterPro" id="IPR007936">
    <property type="entry name" value="VapE-like_dom"/>
</dbReference>
<gene>
    <name evidence="2" type="ORF">BAZ09_008825</name>
</gene>
<name>A0ABM6MT94_9FLAO</name>
<accession>A0ABM6MT94</accession>
<dbReference type="PANTHER" id="PTHR34985:SF1">
    <property type="entry name" value="SLR0554 PROTEIN"/>
    <property type="match status" value="1"/>
</dbReference>
<proteinExistence type="predicted"/>
<reference evidence="2 3" key="1">
    <citation type="submission" date="2017-09" db="EMBL/GenBank/DDBJ databases">
        <title>Complete circularized genomes of four mosquito-derived Elizabethkingia anophelis isolates.</title>
        <authorList>
            <person name="Nicholson A.C."/>
            <person name="Xu J."/>
        </authorList>
    </citation>
    <scope>NUCLEOTIDE SEQUENCE [LARGE SCALE GENOMIC DNA]</scope>
    <source>
        <strain evidence="2 3">R26</strain>
    </source>
</reference>
<dbReference type="GeneID" id="56684571"/>
<evidence type="ECO:0000313" key="3">
    <source>
        <dbReference type="Proteomes" id="UP000190057"/>
    </source>
</evidence>
<organism evidence="2 3">
    <name type="scientific">Elizabethkingia anophelis R26</name>
    <dbReference type="NCBI Taxonomy" id="1246994"/>
    <lineage>
        <taxon>Bacteria</taxon>
        <taxon>Pseudomonadati</taxon>
        <taxon>Bacteroidota</taxon>
        <taxon>Flavobacteriia</taxon>
        <taxon>Flavobacteriales</taxon>
        <taxon>Weeksellaceae</taxon>
        <taxon>Elizabethkingia</taxon>
    </lineage>
</organism>
<dbReference type="EMBL" id="CP023401">
    <property type="protein sequence ID" value="ATC36311.1"/>
    <property type="molecule type" value="Genomic_DNA"/>
</dbReference>
<dbReference type="Proteomes" id="UP000190057">
    <property type="component" value="Chromosome"/>
</dbReference>
<evidence type="ECO:0000259" key="1">
    <source>
        <dbReference type="Pfam" id="PF05272"/>
    </source>
</evidence>
<dbReference type="RefSeq" id="WP_009089172.1">
    <property type="nucleotide sequence ID" value="NZ_ANIW01000055.1"/>
</dbReference>
<protein>
    <submittedName>
        <fullName evidence="2">Virulence-associated e family protein</fullName>
    </submittedName>
</protein>
<dbReference type="PANTHER" id="PTHR34985">
    <property type="entry name" value="SLR0554 PROTEIN"/>
    <property type="match status" value="1"/>
</dbReference>
<keyword evidence="3" id="KW-1185">Reference proteome</keyword>
<evidence type="ECO:0000313" key="2">
    <source>
        <dbReference type="EMBL" id="ATC36311.1"/>
    </source>
</evidence>
<dbReference type="Pfam" id="PF05272">
    <property type="entry name" value="VapE-like_dom"/>
    <property type="match status" value="1"/>
</dbReference>
<sequence length="453" mass="52800">MEKKQLKTDLFNKIVKEVENHHSFEDGQKDNYVRMLADLCNKNGLDVDKAKIAIKEKFNFDDDLVTKIINQEYSNKKLFGIANKKTIEQYLKEKYNFRYNEVLGKVEYKELEATVYKPMGDYVLNSMCRALVNLDYNITSGKLLNLLESDFVQKYNPFKEYFNNLPKWDGKDYIQEFSQMVNTDDPKFWKDALTRWLVAMVASSIKDLITNQSVIVLNGGQGIGKSKFIGKILPPELCEYKYSGTINPDNKDTLILLSERIIIDLDELGSLNRRDEKSMKELITKANIQIRKPYGKIVENLPRRASFIGSVNDGEFLMDMTGNRRFLCFKVSEISDTKIDYDKLYSQVMHLYKSGFKHWFDGNEIDIINEKNERFRSKDPIEELILSEFQPCPEDLDCSFLSATEILSHLVDKNNFQMNNTNTMVIGRIMKRHGFRKVKKGDLYKYAVQEKVT</sequence>